<protein>
    <recommendedName>
        <fullName evidence="4">Major facilitator superfamily (MFS) profile domain-containing protein</fullName>
    </recommendedName>
</protein>
<dbReference type="GO" id="GO:0016020">
    <property type="term" value="C:membrane"/>
    <property type="evidence" value="ECO:0007669"/>
    <property type="project" value="UniProtKB-SubCell"/>
</dbReference>
<dbReference type="AlphaFoldDB" id="A0A913ZP19"/>
<name>A0A913ZP19_PATMI</name>
<proteinExistence type="predicted"/>
<feature type="domain" description="Major facilitator superfamily (MFS) profile" evidence="4">
    <location>
        <begin position="8"/>
        <end position="470"/>
    </location>
</feature>
<accession>A0A913ZP19</accession>
<dbReference type="OrthoDB" id="410267at2759"/>
<dbReference type="PROSITE" id="PS50850">
    <property type="entry name" value="MFS"/>
    <property type="match status" value="1"/>
</dbReference>
<dbReference type="Pfam" id="PF07690">
    <property type="entry name" value="MFS_1"/>
    <property type="match status" value="1"/>
</dbReference>
<feature type="transmembrane region" description="Helical" evidence="3">
    <location>
        <begin position="417"/>
        <end position="436"/>
    </location>
</feature>
<evidence type="ECO:0000313" key="6">
    <source>
        <dbReference type="Proteomes" id="UP000887568"/>
    </source>
</evidence>
<dbReference type="InterPro" id="IPR011701">
    <property type="entry name" value="MFS"/>
</dbReference>
<feature type="transmembrane region" description="Helical" evidence="3">
    <location>
        <begin position="136"/>
        <end position="160"/>
    </location>
</feature>
<sequence length="481" mass="51402">MPSSEIQHWPILLSSFTVIGLTYGLASCVGVFYIEWFAEFPESAALVGGLSVSVLVLLLCSSPFASALAKFYGVRTVVAAGACLSFAGLLCSSLAHEVYVLFITIPFMAGIGFGLSHMGVLIIISEYFHKHYAMANGIATTGASVGMIVLPTLCVFLIKLYGWRGALKVLSAVQANVLVCAGLLKAPVDRRDKRKLVGDGQNRNSTGSYGSTKLSHRGRNGEYVYSQLLKNEGSSKDVSHTMNESQSDCETVQDVENMLEKSAQGGKWCQRFAHLLDRSGLSLLWTNRVFMSFLPAVFTNTSIYGVSLAYIAARAESVGVPNLQATSLISTIGIANIASRLTHGHLVDAGLVQPAYLYAIFVALATIAGPIIAMIESYPGFLVCAVLVGLSAGVYVPMQNTLTRQIAGQEKFPEASGIGLVVSASGDLLSALMAGYLHDVTSSYSGGFIMMGVVSGLCVALTLMLHLIWTRLIPDDRWPRV</sequence>
<feature type="transmembrane region" description="Helical" evidence="3">
    <location>
        <begin position="325"/>
        <end position="343"/>
    </location>
</feature>
<dbReference type="EnsemblMetazoa" id="XM_038196863.1">
    <property type="protein sequence ID" value="XP_038052791.1"/>
    <property type="gene ID" value="LOC119725452"/>
</dbReference>
<dbReference type="RefSeq" id="XP_038052791.1">
    <property type="nucleotide sequence ID" value="XM_038196863.1"/>
</dbReference>
<comment type="subcellular location">
    <subcellularLocation>
        <location evidence="1">Membrane</location>
        <topology evidence="1">Multi-pass membrane protein</topology>
    </subcellularLocation>
</comment>
<evidence type="ECO:0000256" key="1">
    <source>
        <dbReference type="ARBA" id="ARBA00004141"/>
    </source>
</evidence>
<reference evidence="5" key="1">
    <citation type="submission" date="2022-11" db="UniProtKB">
        <authorList>
            <consortium name="EnsemblMetazoa"/>
        </authorList>
    </citation>
    <scope>IDENTIFICATION</scope>
</reference>
<dbReference type="Proteomes" id="UP000887568">
    <property type="component" value="Unplaced"/>
</dbReference>
<feature type="transmembrane region" description="Helical" evidence="3">
    <location>
        <begin position="448"/>
        <end position="469"/>
    </location>
</feature>
<feature type="transmembrane region" description="Helical" evidence="3">
    <location>
        <begin position="40"/>
        <end position="60"/>
    </location>
</feature>
<dbReference type="InterPro" id="IPR050327">
    <property type="entry name" value="Proton-linked_MCT"/>
</dbReference>
<keyword evidence="3" id="KW-0472">Membrane</keyword>
<dbReference type="PANTHER" id="PTHR11360">
    <property type="entry name" value="MONOCARBOXYLATE TRANSPORTER"/>
    <property type="match status" value="1"/>
</dbReference>
<evidence type="ECO:0000256" key="3">
    <source>
        <dbReference type="SAM" id="Phobius"/>
    </source>
</evidence>
<keyword evidence="3" id="KW-0812">Transmembrane</keyword>
<feature type="transmembrane region" description="Helical" evidence="3">
    <location>
        <begin position="355"/>
        <end position="372"/>
    </location>
</feature>
<dbReference type="GeneID" id="119725452"/>
<dbReference type="GO" id="GO:0008028">
    <property type="term" value="F:monocarboxylic acid transmembrane transporter activity"/>
    <property type="evidence" value="ECO:0007669"/>
    <property type="project" value="TreeGrafter"/>
</dbReference>
<dbReference type="InterPro" id="IPR036259">
    <property type="entry name" value="MFS_trans_sf"/>
</dbReference>
<evidence type="ECO:0000256" key="2">
    <source>
        <dbReference type="SAM" id="MobiDB-lite"/>
    </source>
</evidence>
<dbReference type="SUPFAM" id="SSF103473">
    <property type="entry name" value="MFS general substrate transporter"/>
    <property type="match status" value="1"/>
</dbReference>
<dbReference type="OMA" id="KHYATAN"/>
<organism evidence="5 6">
    <name type="scientific">Patiria miniata</name>
    <name type="common">Bat star</name>
    <name type="synonym">Asterina miniata</name>
    <dbReference type="NCBI Taxonomy" id="46514"/>
    <lineage>
        <taxon>Eukaryota</taxon>
        <taxon>Metazoa</taxon>
        <taxon>Echinodermata</taxon>
        <taxon>Eleutherozoa</taxon>
        <taxon>Asterozoa</taxon>
        <taxon>Asteroidea</taxon>
        <taxon>Valvatacea</taxon>
        <taxon>Valvatida</taxon>
        <taxon>Asterinidae</taxon>
        <taxon>Patiria</taxon>
    </lineage>
</organism>
<feature type="transmembrane region" description="Helical" evidence="3">
    <location>
        <begin position="101"/>
        <end position="124"/>
    </location>
</feature>
<feature type="transmembrane region" description="Helical" evidence="3">
    <location>
        <begin position="378"/>
        <end position="396"/>
    </location>
</feature>
<keyword evidence="6" id="KW-1185">Reference proteome</keyword>
<feature type="region of interest" description="Disordered" evidence="2">
    <location>
        <begin position="194"/>
        <end position="215"/>
    </location>
</feature>
<keyword evidence="3" id="KW-1133">Transmembrane helix</keyword>
<evidence type="ECO:0000259" key="4">
    <source>
        <dbReference type="PROSITE" id="PS50850"/>
    </source>
</evidence>
<feature type="transmembrane region" description="Helical" evidence="3">
    <location>
        <begin position="289"/>
        <end position="313"/>
    </location>
</feature>
<dbReference type="InterPro" id="IPR020846">
    <property type="entry name" value="MFS_dom"/>
</dbReference>
<feature type="transmembrane region" description="Helical" evidence="3">
    <location>
        <begin position="12"/>
        <end position="34"/>
    </location>
</feature>
<dbReference type="Gene3D" id="1.20.1250.20">
    <property type="entry name" value="MFS general substrate transporter like domains"/>
    <property type="match status" value="1"/>
</dbReference>
<feature type="transmembrane region" description="Helical" evidence="3">
    <location>
        <begin position="72"/>
        <end position="95"/>
    </location>
</feature>
<evidence type="ECO:0000313" key="5">
    <source>
        <dbReference type="EnsemblMetazoa" id="XP_038052791.1"/>
    </source>
</evidence>
<dbReference type="PANTHER" id="PTHR11360:SF284">
    <property type="entry name" value="EG:103B4.3 PROTEIN-RELATED"/>
    <property type="match status" value="1"/>
</dbReference>
<feature type="compositionally biased region" description="Polar residues" evidence="2">
    <location>
        <begin position="201"/>
        <end position="213"/>
    </location>
</feature>